<evidence type="ECO:0000256" key="4">
    <source>
        <dbReference type="SAM" id="MobiDB-lite"/>
    </source>
</evidence>
<gene>
    <name evidence="8" type="ORF">DWY20_01490</name>
</gene>
<dbReference type="NCBIfam" id="TIGR01180">
    <property type="entry name" value="aman2_put"/>
    <property type="match status" value="1"/>
</dbReference>
<dbReference type="Pfam" id="PF07971">
    <property type="entry name" value="Glyco_hydro_92"/>
    <property type="match status" value="1"/>
</dbReference>
<dbReference type="InterPro" id="IPR050883">
    <property type="entry name" value="PNGase"/>
</dbReference>
<dbReference type="InterPro" id="IPR012939">
    <property type="entry name" value="Glyco_hydro_92"/>
</dbReference>
<evidence type="ECO:0000256" key="1">
    <source>
        <dbReference type="ARBA" id="ARBA00001913"/>
    </source>
</evidence>
<dbReference type="Gene3D" id="1.20.1050.60">
    <property type="entry name" value="alpha-1,2-mannosidase"/>
    <property type="match status" value="1"/>
</dbReference>
<dbReference type="Pfam" id="PF17678">
    <property type="entry name" value="Glyco_hydro_92N"/>
    <property type="match status" value="1"/>
</dbReference>
<evidence type="ECO:0000313" key="9">
    <source>
        <dbReference type="Proteomes" id="UP000285864"/>
    </source>
</evidence>
<feature type="signal peptide" evidence="5">
    <location>
        <begin position="1"/>
        <end position="21"/>
    </location>
</feature>
<dbReference type="GO" id="GO:0030246">
    <property type="term" value="F:carbohydrate binding"/>
    <property type="evidence" value="ECO:0007669"/>
    <property type="project" value="InterPro"/>
</dbReference>
<dbReference type="InterPro" id="IPR008928">
    <property type="entry name" value="6-hairpin_glycosidase_sf"/>
</dbReference>
<dbReference type="InterPro" id="IPR014718">
    <property type="entry name" value="GH-type_carb-bd"/>
</dbReference>
<dbReference type="EMBL" id="QRUU01000003">
    <property type="protein sequence ID" value="RGS00009.1"/>
    <property type="molecule type" value="Genomic_DNA"/>
</dbReference>
<feature type="region of interest" description="Disordered" evidence="4">
    <location>
        <begin position="754"/>
        <end position="775"/>
    </location>
</feature>
<dbReference type="GO" id="GO:0006516">
    <property type="term" value="P:glycoprotein catabolic process"/>
    <property type="evidence" value="ECO:0007669"/>
    <property type="project" value="TreeGrafter"/>
</dbReference>
<comment type="cofactor">
    <cofactor evidence="1">
        <name>Ca(2+)</name>
        <dbReference type="ChEBI" id="CHEBI:29108"/>
    </cofactor>
</comment>
<proteinExistence type="predicted"/>
<keyword evidence="8" id="KW-0378">Hydrolase</keyword>
<feature type="domain" description="Glycosyl hydrolase family 92 N-terminal" evidence="7">
    <location>
        <begin position="26"/>
        <end position="284"/>
    </location>
</feature>
<feature type="chain" id="PRO_5018985648" evidence="5">
    <location>
        <begin position="22"/>
        <end position="775"/>
    </location>
</feature>
<comment type="subunit">
    <text evidence="2">Monomer.</text>
</comment>
<evidence type="ECO:0000256" key="2">
    <source>
        <dbReference type="ARBA" id="ARBA00011245"/>
    </source>
</evidence>
<keyword evidence="3" id="KW-0106">Calcium</keyword>
<dbReference type="GO" id="GO:0005829">
    <property type="term" value="C:cytosol"/>
    <property type="evidence" value="ECO:0007669"/>
    <property type="project" value="TreeGrafter"/>
</dbReference>
<sequence>MNRKKICWLAAVVAYATTAVAQIEKVNPVIGTDGMGHTFPGACVPFGMIQLSPDTDTIPHNVDGVYQPDVYAYCAGYQYHDSTIVGFSHTHMSGTGHSDLGDILLMPTTGALKLNPGTKDYPDAGYRSRFSHETEKATPGYYEVKLDDYDVKVQLTTTPRVGIHKYTYPKGTDGRVILDLNHGIYNYDGKTLWANIRVENDTLLTGYRITNGWARTNYIYFAISFSQPIKNYGYQDFQKIKYNGWWRKFPVNHNFPEMGGRKLVSYFEFDTASQPELVIKVALSASSTEGALKNLQAEAASQGFEQLAVKASEQWKHQLSSIEVEGTPDQEAMFYTSYYHTMINPSIYMDVDGKYRGLDQNIHQASGFQNYTIFSLWDTYRAEHPLLMLMKPDEARDMVMSMIRHQQQSVHGLLPVWSHMANDNWCMSGYHATSVLADAISKGADIDVDEALKAMVTTSNVDYFDGIGDYIRLGYVPLEVSGTAASTTLEYAYDDWAIYWTALKAGNNEVAEKYRERALNYRRIFDETLGFARPRYRDGTFKKDFDVLQTYGEGFIEGNSWNFSFHVPHDVNGLIKLMGGEKEFLRKLDELFTMHLPEKYYEENEDITKDCLIGGYVHGNEPSHHIPYLYAWTSQPWKTQYWVREIMNKMYKNHIRGLGGNDDCGQMSAWYIFTAMGFYPVCPGTDQYVLGAPYLPSVRLSFENGKCFEIKAPGVSDKKRYVKSVRLNGKPYSKMYITHQDLLNGGVLEFEMSDTPNKQRGIRKSDKPYSMTDEN</sequence>
<dbReference type="FunFam" id="3.30.2080.10:FF:000001">
    <property type="entry name" value="Alpha-1,2-mannosidase subfamily"/>
    <property type="match status" value="1"/>
</dbReference>
<dbReference type="Proteomes" id="UP000285864">
    <property type="component" value="Unassembled WGS sequence"/>
</dbReference>
<dbReference type="PANTHER" id="PTHR12143:SF39">
    <property type="entry name" value="SECRETED PROTEIN"/>
    <property type="match status" value="1"/>
</dbReference>
<organism evidence="8 9">
    <name type="scientific">Phocaeicola coprocola</name>
    <dbReference type="NCBI Taxonomy" id="310298"/>
    <lineage>
        <taxon>Bacteria</taxon>
        <taxon>Pseudomonadati</taxon>
        <taxon>Bacteroidota</taxon>
        <taxon>Bacteroidia</taxon>
        <taxon>Bacteroidales</taxon>
        <taxon>Bacteroidaceae</taxon>
        <taxon>Phocaeicola</taxon>
    </lineage>
</organism>
<dbReference type="InterPro" id="IPR041371">
    <property type="entry name" value="GH92_N"/>
</dbReference>
<protein>
    <submittedName>
        <fullName evidence="8">Glycoside hydrolase family 92 protein</fullName>
    </submittedName>
</protein>
<keyword evidence="9" id="KW-1185">Reference proteome</keyword>
<dbReference type="AlphaFoldDB" id="A0A412GYJ5"/>
<keyword evidence="5" id="KW-0732">Signal</keyword>
<evidence type="ECO:0000256" key="3">
    <source>
        <dbReference type="ARBA" id="ARBA00022837"/>
    </source>
</evidence>
<accession>A0A412GYJ5</accession>
<dbReference type="GO" id="GO:0005975">
    <property type="term" value="P:carbohydrate metabolic process"/>
    <property type="evidence" value="ECO:0007669"/>
    <property type="project" value="InterPro"/>
</dbReference>
<dbReference type="Gene3D" id="1.20.1610.10">
    <property type="entry name" value="alpha-1,2-mannosidases domains"/>
    <property type="match status" value="1"/>
</dbReference>
<evidence type="ECO:0000259" key="7">
    <source>
        <dbReference type="Pfam" id="PF17678"/>
    </source>
</evidence>
<dbReference type="RefSeq" id="WP_118482888.1">
    <property type="nucleotide sequence ID" value="NZ_CAUELD010000078.1"/>
</dbReference>
<name>A0A412GYJ5_9BACT</name>
<dbReference type="Gene3D" id="2.70.98.10">
    <property type="match status" value="1"/>
</dbReference>
<feature type="domain" description="Glycosyl hydrolase family 92" evidence="6">
    <location>
        <begin position="291"/>
        <end position="754"/>
    </location>
</feature>
<dbReference type="Gene3D" id="3.30.2080.10">
    <property type="entry name" value="GH92 mannosidase domain"/>
    <property type="match status" value="1"/>
</dbReference>
<dbReference type="GO" id="GO:0000224">
    <property type="term" value="F:peptide-N4-(N-acetyl-beta-glucosaminyl)asparagine amidase activity"/>
    <property type="evidence" value="ECO:0007669"/>
    <property type="project" value="TreeGrafter"/>
</dbReference>
<reference evidence="8 9" key="1">
    <citation type="submission" date="2018-08" db="EMBL/GenBank/DDBJ databases">
        <title>A genome reference for cultivated species of the human gut microbiota.</title>
        <authorList>
            <person name="Zou Y."/>
            <person name="Xue W."/>
            <person name="Luo G."/>
        </authorList>
    </citation>
    <scope>NUCLEOTIDE SEQUENCE [LARGE SCALE GENOMIC DNA]</scope>
    <source>
        <strain evidence="8 9">AF24-2</strain>
    </source>
</reference>
<dbReference type="SUPFAM" id="SSF48208">
    <property type="entry name" value="Six-hairpin glycosidases"/>
    <property type="match status" value="1"/>
</dbReference>
<evidence type="ECO:0000313" key="8">
    <source>
        <dbReference type="EMBL" id="RGS00009.1"/>
    </source>
</evidence>
<comment type="caution">
    <text evidence="8">The sequence shown here is derived from an EMBL/GenBank/DDBJ whole genome shotgun (WGS) entry which is preliminary data.</text>
</comment>
<evidence type="ECO:0000256" key="5">
    <source>
        <dbReference type="SAM" id="SignalP"/>
    </source>
</evidence>
<dbReference type="InterPro" id="IPR005887">
    <property type="entry name" value="GH92_a_mannosidase_put"/>
</dbReference>
<dbReference type="PANTHER" id="PTHR12143">
    <property type="entry name" value="PEPTIDE N-GLYCANASE PNGASE -RELATED"/>
    <property type="match status" value="1"/>
</dbReference>
<evidence type="ECO:0000259" key="6">
    <source>
        <dbReference type="Pfam" id="PF07971"/>
    </source>
</evidence>